<sequence>MTSPMAWVNLLDRATCFTVIFMFVLEYEIRKTSVESVQDIYFENKDSETFIDFSAVSDVAYKITLLSCIMATIVFLKVIHQTTNIPSLAQFLKLIPPVLRISYLPILTILYFAILAYFIFVEFEEFATYRSATFTITVMMMNLNVVSALKESYSTLGPMFVTVCMSVLNYIVLNYFIILLNEQYSKICSLSLLLNQGKRHNILQDILKMVKPPKIQEERKRERVEEEEVVDYVVLPEDAKYATDVLEVLDDTETSSEV</sequence>
<dbReference type="KEGG" id="bgt:106054824"/>
<evidence type="ECO:0000313" key="8">
    <source>
        <dbReference type="Proteomes" id="UP000076420"/>
    </source>
</evidence>
<evidence type="ECO:0000313" key="7">
    <source>
        <dbReference type="EnsemblMetazoa" id="BGLB030704-PA"/>
    </source>
</evidence>
<evidence type="ECO:0000256" key="4">
    <source>
        <dbReference type="ARBA" id="ARBA00023136"/>
    </source>
</evidence>
<keyword evidence="2 5" id="KW-0812">Transmembrane</keyword>
<protein>
    <recommendedName>
        <fullName evidence="6">Polycystin cation channel PKD1/PKD2 domain-containing protein</fullName>
    </recommendedName>
</protein>
<evidence type="ECO:0000256" key="1">
    <source>
        <dbReference type="ARBA" id="ARBA00004141"/>
    </source>
</evidence>
<dbReference type="InterPro" id="IPR013122">
    <property type="entry name" value="PKD1_2_channel"/>
</dbReference>
<dbReference type="Pfam" id="PF08016">
    <property type="entry name" value="PKD_channel"/>
    <property type="match status" value="1"/>
</dbReference>
<feature type="domain" description="Polycystin cation channel PKD1/PKD2" evidence="6">
    <location>
        <begin position="9"/>
        <end position="186"/>
    </location>
</feature>
<dbReference type="VEuPathDB" id="VectorBase:BGLAX_046016"/>
<gene>
    <name evidence="7" type="primary">106054824</name>
</gene>
<comment type="subcellular location">
    <subcellularLocation>
        <location evidence="1">Membrane</location>
        <topology evidence="1">Multi-pass membrane protein</topology>
    </subcellularLocation>
</comment>
<feature type="transmembrane region" description="Helical" evidence="5">
    <location>
        <begin position="59"/>
        <end position="80"/>
    </location>
</feature>
<dbReference type="Proteomes" id="UP000076420">
    <property type="component" value="Unassembled WGS sequence"/>
</dbReference>
<name>A0A2C9LG31_BIOGL</name>
<dbReference type="AlphaFoldDB" id="A0A2C9LG31"/>
<feature type="transmembrane region" description="Helical" evidence="5">
    <location>
        <begin position="100"/>
        <end position="120"/>
    </location>
</feature>
<feature type="transmembrane region" description="Helical" evidence="5">
    <location>
        <begin position="155"/>
        <end position="180"/>
    </location>
</feature>
<dbReference type="EnsemblMetazoa" id="BGLB030704-RA">
    <property type="protein sequence ID" value="BGLB030704-PA"/>
    <property type="gene ID" value="BGLB030704"/>
</dbReference>
<keyword evidence="4 5" id="KW-0472">Membrane</keyword>
<organism evidence="7 8">
    <name type="scientific">Biomphalaria glabrata</name>
    <name type="common">Bloodfluke planorb</name>
    <name type="synonym">Freshwater snail</name>
    <dbReference type="NCBI Taxonomy" id="6526"/>
    <lineage>
        <taxon>Eukaryota</taxon>
        <taxon>Metazoa</taxon>
        <taxon>Spiralia</taxon>
        <taxon>Lophotrochozoa</taxon>
        <taxon>Mollusca</taxon>
        <taxon>Gastropoda</taxon>
        <taxon>Heterobranchia</taxon>
        <taxon>Euthyneura</taxon>
        <taxon>Panpulmonata</taxon>
        <taxon>Hygrophila</taxon>
        <taxon>Lymnaeoidea</taxon>
        <taxon>Planorbidae</taxon>
        <taxon>Biomphalaria</taxon>
    </lineage>
</organism>
<keyword evidence="3 5" id="KW-1133">Transmembrane helix</keyword>
<dbReference type="VEuPathDB" id="VectorBase:BGLB030704"/>
<evidence type="ECO:0000259" key="6">
    <source>
        <dbReference type="Pfam" id="PF08016"/>
    </source>
</evidence>
<feature type="transmembrane region" description="Helical" evidence="5">
    <location>
        <begin position="132"/>
        <end position="149"/>
    </location>
</feature>
<reference evidence="7" key="1">
    <citation type="submission" date="2020-05" db="UniProtKB">
        <authorList>
            <consortium name="EnsemblMetazoa"/>
        </authorList>
    </citation>
    <scope>IDENTIFICATION</scope>
    <source>
        <strain evidence="7">BB02</strain>
    </source>
</reference>
<evidence type="ECO:0000256" key="2">
    <source>
        <dbReference type="ARBA" id="ARBA00022692"/>
    </source>
</evidence>
<evidence type="ECO:0000256" key="5">
    <source>
        <dbReference type="SAM" id="Phobius"/>
    </source>
</evidence>
<evidence type="ECO:0000256" key="3">
    <source>
        <dbReference type="ARBA" id="ARBA00022989"/>
    </source>
</evidence>
<accession>A0A2C9LG31</accession>
<dbReference type="GO" id="GO:0016020">
    <property type="term" value="C:membrane"/>
    <property type="evidence" value="ECO:0007669"/>
    <property type="project" value="UniProtKB-SubCell"/>
</dbReference>
<proteinExistence type="predicted"/>